<organism evidence="2 3">
    <name type="scientific">Nicotiana sylvestris</name>
    <name type="common">Wood tobacco</name>
    <name type="synonym">South American tobacco</name>
    <dbReference type="NCBI Taxonomy" id="4096"/>
    <lineage>
        <taxon>Eukaryota</taxon>
        <taxon>Viridiplantae</taxon>
        <taxon>Streptophyta</taxon>
        <taxon>Embryophyta</taxon>
        <taxon>Tracheophyta</taxon>
        <taxon>Spermatophyta</taxon>
        <taxon>Magnoliopsida</taxon>
        <taxon>eudicotyledons</taxon>
        <taxon>Gunneridae</taxon>
        <taxon>Pentapetalae</taxon>
        <taxon>asterids</taxon>
        <taxon>lamiids</taxon>
        <taxon>Solanales</taxon>
        <taxon>Solanaceae</taxon>
        <taxon>Nicotianoideae</taxon>
        <taxon>Nicotianeae</taxon>
        <taxon>Nicotiana</taxon>
    </lineage>
</organism>
<dbReference type="RefSeq" id="XP_009794605.1">
    <property type="nucleotide sequence ID" value="XM_009796303.1"/>
</dbReference>
<keyword evidence="1" id="KW-0175">Coiled coil</keyword>
<keyword evidence="2" id="KW-1185">Reference proteome</keyword>
<reference evidence="2" key="1">
    <citation type="journal article" date="2013" name="Genome Biol.">
        <title>Reference genomes and transcriptomes of Nicotiana sylvestris and Nicotiana tomentosiformis.</title>
        <authorList>
            <person name="Sierro N."/>
            <person name="Battey J.N."/>
            <person name="Ouadi S."/>
            <person name="Bovet L."/>
            <person name="Goepfert S."/>
            <person name="Bakaher N."/>
            <person name="Peitsch M.C."/>
            <person name="Ivanov N.V."/>
        </authorList>
    </citation>
    <scope>NUCLEOTIDE SEQUENCE [LARGE SCALE GENOMIC DNA]</scope>
</reference>
<reference evidence="3" key="2">
    <citation type="submission" date="2025-08" db="UniProtKB">
        <authorList>
            <consortium name="RefSeq"/>
        </authorList>
    </citation>
    <scope>IDENTIFICATION</scope>
    <source>
        <tissue evidence="3">Leaf</tissue>
    </source>
</reference>
<evidence type="ECO:0000256" key="1">
    <source>
        <dbReference type="SAM" id="Coils"/>
    </source>
</evidence>
<dbReference type="Proteomes" id="UP000189701">
    <property type="component" value="Unplaced"/>
</dbReference>
<sequence>MRLPKTRQLHAMSDAELSLSISGMDLRTLIMEIERDRQKEQRTTVFKKVASKYKEYRTKHRTLADVFTQDGEFQLLRDELKQKDDELTKKDEELREREDELMRAIARCSELEAALKAKEEELEVSKGVMAENADLQMQVASLTIELEQKEVRAVDLRGELSAKVDELSHAEKGRRSLWPKRLP</sequence>
<protein>
    <submittedName>
        <fullName evidence="3">Uncharacterized protein LOC104241363</fullName>
    </submittedName>
</protein>
<evidence type="ECO:0000313" key="3">
    <source>
        <dbReference type="RefSeq" id="XP_009794605.1"/>
    </source>
</evidence>
<name>A0A1U7Y716_NICSY</name>
<proteinExistence type="predicted"/>
<evidence type="ECO:0000313" key="2">
    <source>
        <dbReference type="Proteomes" id="UP000189701"/>
    </source>
</evidence>
<accession>A0A1U7Y716</accession>
<feature type="coiled-coil region" evidence="1">
    <location>
        <begin position="73"/>
        <end position="159"/>
    </location>
</feature>
<gene>
    <name evidence="3" type="primary">LOC104241363</name>
</gene>
<dbReference type="AlphaFoldDB" id="A0A1U7Y716"/>